<protein>
    <submittedName>
        <fullName evidence="1">Phytanoyl-CoA dioxygenase family protein</fullName>
    </submittedName>
</protein>
<dbReference type="AlphaFoldDB" id="A0AAU7U5S7"/>
<dbReference type="KEGG" id="dsc:ABOD76_00310"/>
<keyword evidence="1" id="KW-0223">Dioxygenase</keyword>
<organism evidence="1">
    <name type="scientific">Deinococcus sonorensis KR-87</name>
    <dbReference type="NCBI Taxonomy" id="694439"/>
    <lineage>
        <taxon>Bacteria</taxon>
        <taxon>Thermotogati</taxon>
        <taxon>Deinococcota</taxon>
        <taxon>Deinococci</taxon>
        <taxon>Deinococcales</taxon>
        <taxon>Deinococcaceae</taxon>
        <taxon>Deinococcus</taxon>
    </lineage>
</organism>
<keyword evidence="1" id="KW-0614">Plasmid</keyword>
<dbReference type="Gene3D" id="2.60.120.620">
    <property type="entry name" value="q2cbj1_9rhob like domain"/>
    <property type="match status" value="1"/>
</dbReference>
<dbReference type="SUPFAM" id="SSF51197">
    <property type="entry name" value="Clavaminate synthase-like"/>
    <property type="match status" value="1"/>
</dbReference>
<gene>
    <name evidence="1" type="ORF">ABOD76_00310</name>
</gene>
<proteinExistence type="predicted"/>
<dbReference type="EMBL" id="CP158296">
    <property type="protein sequence ID" value="XBV83450.1"/>
    <property type="molecule type" value="Genomic_DNA"/>
</dbReference>
<reference evidence="1" key="1">
    <citation type="submission" date="2024-06" db="EMBL/GenBank/DDBJ databases">
        <title>Draft Genome Sequence of Deinococcus sonorensis Type Strain KR-87, a Biofilm Producing Representative of the Genus Deinococcus.</title>
        <authorList>
            <person name="Boren L.S."/>
            <person name="Grosso R.A."/>
            <person name="Hugenberg-Cox A.N."/>
            <person name="Hill J.T.E."/>
            <person name="Albert C.M."/>
            <person name="Tuohy J.M."/>
        </authorList>
    </citation>
    <scope>NUCLEOTIDE SEQUENCE</scope>
    <source>
        <strain evidence="1">KR-87</strain>
        <plasmid evidence="1">pDson04</plasmid>
    </source>
</reference>
<keyword evidence="1" id="KW-0560">Oxidoreductase</keyword>
<dbReference type="Pfam" id="PF05721">
    <property type="entry name" value="PhyH"/>
    <property type="match status" value="1"/>
</dbReference>
<name>A0AAU7U5S7_9DEIO</name>
<dbReference type="PANTHER" id="PTHR20883:SF46">
    <property type="entry name" value="PHYTANOYL-COA HYDROXYLASE"/>
    <property type="match status" value="1"/>
</dbReference>
<geneLocation type="plasmid" evidence="1">
    <name>pDson04</name>
</geneLocation>
<dbReference type="GO" id="GO:0005506">
    <property type="term" value="F:iron ion binding"/>
    <property type="evidence" value="ECO:0007669"/>
    <property type="project" value="UniProtKB-ARBA"/>
</dbReference>
<evidence type="ECO:0000313" key="1">
    <source>
        <dbReference type="EMBL" id="XBV83450.1"/>
    </source>
</evidence>
<sequence length="324" mass="35902">MSATSVGFELVDHPPLPVARPPLSPFHLSEEQVNFFDEHGYLVLRQWITGPLLERLQAAGDAWIERGQGRPAGDDYNFAPRAHGEVLFRVNYLHDKGEAASLELLGSPQVLAVAESLCGPAFVPTYESMVFKQEGDGEQIPWHQDAVHPRRHRVFNFGLYLDRSRIGAGALRVVPGTQRRILDICEIRDEYGWDAPGVIQVELEPGDVLLHDVMVLHGSEPTSGNALRRTVYLEFRAAEGILQDGPWDREWIDRRLRLVPLGLQRHAAMAPGGPAFTWRVPTEFRPQPLGDEQAELKVAHLVHTSGSYCSAGNAGRAPEAAPSP</sequence>
<dbReference type="RefSeq" id="WP_350240943.1">
    <property type="nucleotide sequence ID" value="NZ_CP158296.1"/>
</dbReference>
<dbReference type="GO" id="GO:0016706">
    <property type="term" value="F:2-oxoglutarate-dependent dioxygenase activity"/>
    <property type="evidence" value="ECO:0007669"/>
    <property type="project" value="UniProtKB-ARBA"/>
</dbReference>
<accession>A0AAU7U5S7</accession>
<dbReference type="InterPro" id="IPR008775">
    <property type="entry name" value="Phytyl_CoA_dOase-like"/>
</dbReference>
<dbReference type="PANTHER" id="PTHR20883">
    <property type="entry name" value="PHYTANOYL-COA DIOXYGENASE DOMAIN CONTAINING 1"/>
    <property type="match status" value="1"/>
</dbReference>